<organism evidence="2 3">
    <name type="scientific">Paenibacillus apis</name>
    <dbReference type="NCBI Taxonomy" id="1792174"/>
    <lineage>
        <taxon>Bacteria</taxon>
        <taxon>Bacillati</taxon>
        <taxon>Bacillota</taxon>
        <taxon>Bacilli</taxon>
        <taxon>Bacillales</taxon>
        <taxon>Paenibacillaceae</taxon>
        <taxon>Paenibacillus</taxon>
    </lineage>
</organism>
<accession>A0A919Y4I8</accession>
<reference evidence="2" key="1">
    <citation type="submission" date="2021-03" db="EMBL/GenBank/DDBJ databases">
        <title>Antimicrobial resistance genes in bacteria isolated from Japanese honey, and their potential for conferring macrolide and lincosamide resistance in the American foulbrood pathogen Paenibacillus larvae.</title>
        <authorList>
            <person name="Okamoto M."/>
            <person name="Kumagai M."/>
            <person name="Kanamori H."/>
            <person name="Takamatsu D."/>
        </authorList>
    </citation>
    <scope>NUCLEOTIDE SEQUENCE</scope>
    <source>
        <strain evidence="2">J41TS4</strain>
    </source>
</reference>
<keyword evidence="3" id="KW-1185">Reference proteome</keyword>
<protein>
    <recommendedName>
        <fullName evidence="1">DUF4365 domain-containing protein</fullName>
    </recommendedName>
</protein>
<sequence>MNKLSNDIIERLAVQAVKSEVTKPPYCLKAEIPEGDKGISFDGEIIVFNDSSHTTSSFNGSIPVQVKGTQVKFFSDNKRTFSLQLAHFENYYKKEGVIIFVVELREERSKIFYKQLLPLELSHIINECEQKEKKSHRIELRSLKGTDMQRICQAFLKEQLHQPLVLIEDGETLLGEEHQKYIFRSLTFNPSSMKFDELFEHDFFMYALEKNLHIPISMGRVSSITSSSEMDVNIDGFNQKFSVSTTFNSGSLTITFENVLKMVLDGNDLKISNCQFHSLSSQLKVIPLLSSLIERKKITLPIGDIQITDYSEKSIRFIDEMKEHILFIEDLKKAFLYFSINPDTIFSKNEEGMNLNVGLSFLVRASKHGDISDFKKRLSTMKNSCLINLLVGDQTIICFLNDDKLKNFFSKDQINIKAILGYNTPDQCDYSIYVQLNDDSLSKGINLDFPAIKESFQTYDPFVNELASSTTTNFCLRCINAYDKSNRRELLLLAKYILSMHPSIETDDFNYINFLQINKRLNGSLTAEEEDKLMSLKSAPSADILKQFGACILLESKIEAKRLYSKLDNETLETIATMPIMKLYGEL</sequence>
<proteinExistence type="predicted"/>
<comment type="caution">
    <text evidence="2">The sequence shown here is derived from an EMBL/GenBank/DDBJ whole genome shotgun (WGS) entry which is preliminary data.</text>
</comment>
<dbReference type="RefSeq" id="WP_301626913.1">
    <property type="nucleotide sequence ID" value="NZ_BORS01000006.1"/>
</dbReference>
<dbReference type="Pfam" id="PF14280">
    <property type="entry name" value="DUF4365"/>
    <property type="match status" value="1"/>
</dbReference>
<dbReference type="EMBL" id="BORS01000006">
    <property type="protein sequence ID" value="GIO42228.1"/>
    <property type="molecule type" value="Genomic_DNA"/>
</dbReference>
<dbReference type="Proteomes" id="UP000678895">
    <property type="component" value="Unassembled WGS sequence"/>
</dbReference>
<feature type="domain" description="DUF4365" evidence="1">
    <location>
        <begin position="10"/>
        <end position="138"/>
    </location>
</feature>
<dbReference type="AlphaFoldDB" id="A0A919Y4I8"/>
<gene>
    <name evidence="2" type="ORF">J41TS4_19860</name>
</gene>
<evidence type="ECO:0000259" key="1">
    <source>
        <dbReference type="Pfam" id="PF14280"/>
    </source>
</evidence>
<name>A0A919Y4I8_9BACL</name>
<evidence type="ECO:0000313" key="2">
    <source>
        <dbReference type="EMBL" id="GIO42228.1"/>
    </source>
</evidence>
<dbReference type="InterPro" id="IPR025375">
    <property type="entry name" value="DUF4365"/>
</dbReference>
<evidence type="ECO:0000313" key="3">
    <source>
        <dbReference type="Proteomes" id="UP000678895"/>
    </source>
</evidence>